<keyword evidence="3" id="KW-1185">Reference proteome</keyword>
<accession>A0A2I0AMN9</accession>
<protein>
    <submittedName>
        <fullName evidence="2">Uncharacterized protein</fullName>
    </submittedName>
</protein>
<feature type="region of interest" description="Disordered" evidence="1">
    <location>
        <begin position="1"/>
        <end position="20"/>
    </location>
</feature>
<reference evidence="2 3" key="1">
    <citation type="journal article" date="2017" name="Nature">
        <title>The Apostasia genome and the evolution of orchids.</title>
        <authorList>
            <person name="Zhang G.Q."/>
            <person name="Liu K.W."/>
            <person name="Li Z."/>
            <person name="Lohaus R."/>
            <person name="Hsiao Y.Y."/>
            <person name="Niu S.C."/>
            <person name="Wang J.Y."/>
            <person name="Lin Y.C."/>
            <person name="Xu Q."/>
            <person name="Chen L.J."/>
            <person name="Yoshida K."/>
            <person name="Fujiwara S."/>
            <person name="Wang Z.W."/>
            <person name="Zhang Y.Q."/>
            <person name="Mitsuda N."/>
            <person name="Wang M."/>
            <person name="Liu G.H."/>
            <person name="Pecoraro L."/>
            <person name="Huang H.X."/>
            <person name="Xiao X.J."/>
            <person name="Lin M."/>
            <person name="Wu X.Y."/>
            <person name="Wu W.L."/>
            <person name="Chen Y.Y."/>
            <person name="Chang S.B."/>
            <person name="Sakamoto S."/>
            <person name="Ohme-Takagi M."/>
            <person name="Yagi M."/>
            <person name="Zeng S.J."/>
            <person name="Shen C.Y."/>
            <person name="Yeh C.M."/>
            <person name="Luo Y.B."/>
            <person name="Tsai W.C."/>
            <person name="Van de Peer Y."/>
            <person name="Liu Z.J."/>
        </authorList>
    </citation>
    <scope>NUCLEOTIDE SEQUENCE [LARGE SCALE GENOMIC DNA]</scope>
    <source>
        <strain evidence="3">cv. Shenzhen</strain>
        <tissue evidence="2">Stem</tissue>
    </source>
</reference>
<gene>
    <name evidence="2" type="ORF">AXF42_Ash002130</name>
</gene>
<feature type="compositionally biased region" description="Basic and acidic residues" evidence="1">
    <location>
        <begin position="11"/>
        <end position="20"/>
    </location>
</feature>
<proteinExistence type="predicted"/>
<name>A0A2I0AMN9_9ASPA</name>
<evidence type="ECO:0000256" key="1">
    <source>
        <dbReference type="SAM" id="MobiDB-lite"/>
    </source>
</evidence>
<dbReference type="Proteomes" id="UP000236161">
    <property type="component" value="Unassembled WGS sequence"/>
</dbReference>
<sequence>MTEIMSMSSMRQDRSTPRNKPEWLSLIIQKSRRVCTGSISSRILVRNHSDELLLSDSTATTTNRKIPLLAFMPTAINNVL</sequence>
<evidence type="ECO:0000313" key="2">
    <source>
        <dbReference type="EMBL" id="PKA56827.1"/>
    </source>
</evidence>
<dbReference type="AlphaFoldDB" id="A0A2I0AMN9"/>
<organism evidence="2 3">
    <name type="scientific">Apostasia shenzhenica</name>
    <dbReference type="NCBI Taxonomy" id="1088818"/>
    <lineage>
        <taxon>Eukaryota</taxon>
        <taxon>Viridiplantae</taxon>
        <taxon>Streptophyta</taxon>
        <taxon>Embryophyta</taxon>
        <taxon>Tracheophyta</taxon>
        <taxon>Spermatophyta</taxon>
        <taxon>Magnoliopsida</taxon>
        <taxon>Liliopsida</taxon>
        <taxon>Asparagales</taxon>
        <taxon>Orchidaceae</taxon>
        <taxon>Apostasioideae</taxon>
        <taxon>Apostasia</taxon>
    </lineage>
</organism>
<dbReference type="EMBL" id="KZ451969">
    <property type="protein sequence ID" value="PKA56827.1"/>
    <property type="molecule type" value="Genomic_DNA"/>
</dbReference>
<evidence type="ECO:0000313" key="3">
    <source>
        <dbReference type="Proteomes" id="UP000236161"/>
    </source>
</evidence>
<feature type="compositionally biased region" description="Polar residues" evidence="1">
    <location>
        <begin position="1"/>
        <end position="10"/>
    </location>
</feature>